<dbReference type="GO" id="GO:0051537">
    <property type="term" value="F:2 iron, 2 sulfur cluster binding"/>
    <property type="evidence" value="ECO:0007669"/>
    <property type="project" value="InterPro"/>
</dbReference>
<gene>
    <name evidence="3" type="ORF">ENU14_03470</name>
</gene>
<comment type="caution">
    <text evidence="3">The sequence shown here is derived from an EMBL/GenBank/DDBJ whole genome shotgun (WGS) entry which is preliminary data.</text>
</comment>
<proteinExistence type="predicted"/>
<reference evidence="3" key="1">
    <citation type="journal article" date="2020" name="mSystems">
        <title>Genome- and Community-Level Interaction Insights into Carbon Utilization and Element Cycling Functions of Hydrothermarchaeota in Hydrothermal Sediment.</title>
        <authorList>
            <person name="Zhou Z."/>
            <person name="Liu Y."/>
            <person name="Xu W."/>
            <person name="Pan J."/>
            <person name="Luo Z.H."/>
            <person name="Li M."/>
        </authorList>
    </citation>
    <scope>NUCLEOTIDE SEQUENCE [LARGE SCALE GENOMIC DNA]</scope>
    <source>
        <strain evidence="3">SpSt-642</strain>
    </source>
</reference>
<keyword evidence="1" id="KW-0560">Oxidoreductase</keyword>
<feature type="domain" description="FAD/NAD(P)-binding" evidence="2">
    <location>
        <begin position="120"/>
        <end position="426"/>
    </location>
</feature>
<accession>A0A7C4HDV3</accession>
<dbReference type="PANTHER" id="PTHR42949:SF3">
    <property type="entry name" value="ANAEROBIC GLYCEROL-3-PHOSPHATE DEHYDROGENASE SUBUNIT B"/>
    <property type="match status" value="1"/>
</dbReference>
<dbReference type="InterPro" id="IPR042204">
    <property type="entry name" value="2Fe-2S-bd_N"/>
</dbReference>
<dbReference type="InterPro" id="IPR036010">
    <property type="entry name" value="2Fe-2S_ferredoxin-like_sf"/>
</dbReference>
<dbReference type="PRINTS" id="PR00469">
    <property type="entry name" value="PNDRDTASEII"/>
</dbReference>
<organism evidence="3">
    <name type="scientific">Staphylothermus marinus</name>
    <dbReference type="NCBI Taxonomy" id="2280"/>
    <lineage>
        <taxon>Archaea</taxon>
        <taxon>Thermoproteota</taxon>
        <taxon>Thermoprotei</taxon>
        <taxon>Desulfurococcales</taxon>
        <taxon>Desulfurococcaceae</taxon>
        <taxon>Staphylothermus</taxon>
    </lineage>
</organism>
<dbReference type="InterPro" id="IPR051691">
    <property type="entry name" value="Metab_Enz_Cyan_OpOx_G3PDH"/>
</dbReference>
<evidence type="ECO:0000259" key="2">
    <source>
        <dbReference type="Pfam" id="PF07992"/>
    </source>
</evidence>
<dbReference type="InterPro" id="IPR006058">
    <property type="entry name" value="2Fe2S_fd_BS"/>
</dbReference>
<dbReference type="InterPro" id="IPR036188">
    <property type="entry name" value="FAD/NAD-bd_sf"/>
</dbReference>
<dbReference type="SUPFAM" id="SSF51905">
    <property type="entry name" value="FAD/NAD(P)-binding domain"/>
    <property type="match status" value="1"/>
</dbReference>
<dbReference type="InterPro" id="IPR023753">
    <property type="entry name" value="FAD/NAD-binding_dom"/>
</dbReference>
<dbReference type="PRINTS" id="PR00368">
    <property type="entry name" value="FADPNR"/>
</dbReference>
<dbReference type="Gene3D" id="3.10.20.440">
    <property type="entry name" value="2Fe-2S iron-sulphur cluster binding domain, sarcosine oxidase, alpha subunit, N-terminal domain"/>
    <property type="match status" value="1"/>
</dbReference>
<dbReference type="CDD" id="cd00207">
    <property type="entry name" value="fer2"/>
    <property type="match status" value="1"/>
</dbReference>
<dbReference type="AlphaFoldDB" id="A0A7C4HDV3"/>
<dbReference type="Gene3D" id="3.50.50.60">
    <property type="entry name" value="FAD/NAD(P)-binding domain"/>
    <property type="match status" value="2"/>
</dbReference>
<evidence type="ECO:0000313" key="3">
    <source>
        <dbReference type="EMBL" id="HGM58631.1"/>
    </source>
</evidence>
<dbReference type="InterPro" id="IPR001041">
    <property type="entry name" value="2Fe-2S_ferredoxin-type"/>
</dbReference>
<name>A0A7C4HDV3_STAMA</name>
<dbReference type="Pfam" id="PF07992">
    <property type="entry name" value="Pyr_redox_2"/>
    <property type="match status" value="1"/>
</dbReference>
<dbReference type="PROSITE" id="PS00197">
    <property type="entry name" value="2FE2S_FER_1"/>
    <property type="match status" value="1"/>
</dbReference>
<dbReference type="SUPFAM" id="SSF54292">
    <property type="entry name" value="2Fe-2S ferredoxin-like"/>
    <property type="match status" value="1"/>
</dbReference>
<protein>
    <submittedName>
        <fullName evidence="3">FAD-binding protein</fullName>
    </submittedName>
</protein>
<sequence length="491" mass="53760">MPSDLRIIEHPILDFKRTRKISFFFENQVIEAYEGESILAALYAAGVRIFSFSENGVGRGLFCSIGRCSSCLAYVNKVPNVRICIEPVRDDIRVERQKGFPNLPLDTNVNYVRTERVKTDVLIVGAGPAGLKATLTLAELGFDVTLVNDHYKLGGQLVKQTHKFFGDKMYYGGIRGFKIAEKLVGEISKFSNVHVYTNAQAYGFFDENTIGVAVRGCDEKNLLVKPRAVVVATGAVEKSLLFENNDLPGVMGAGAAQTLMNEYGVKPGDKAVVIGSGNVGLIISYQLIQAGVNVEAVAEIMPSIGGWFVHAAKVRRLGVPILTKHTILRAEGTDRVERAVLSAVDNNFQPITGSEKVFNVDLILIAVGLQPNYSLLYQAGAICKYVAELGGFTPIRTWGMETSVPNVFVAGDASGIEEATTAFIEGEIAALTIAMKLGFDSNSISRRRSELMDFLWNEYRLAPVVERSRIGKLKVTVSEEEMEKIRKGVLY</sequence>
<dbReference type="Pfam" id="PF13510">
    <property type="entry name" value="Fer2_4"/>
    <property type="match status" value="1"/>
</dbReference>
<evidence type="ECO:0000256" key="1">
    <source>
        <dbReference type="ARBA" id="ARBA00023002"/>
    </source>
</evidence>
<dbReference type="PANTHER" id="PTHR42949">
    <property type="entry name" value="ANAEROBIC GLYCEROL-3-PHOSPHATE DEHYDROGENASE SUBUNIT B"/>
    <property type="match status" value="1"/>
</dbReference>
<dbReference type="EMBL" id="DTBJ01000024">
    <property type="protein sequence ID" value="HGM58631.1"/>
    <property type="molecule type" value="Genomic_DNA"/>
</dbReference>
<dbReference type="GO" id="GO:0016491">
    <property type="term" value="F:oxidoreductase activity"/>
    <property type="evidence" value="ECO:0007669"/>
    <property type="project" value="UniProtKB-KW"/>
</dbReference>